<evidence type="ECO:0000256" key="3">
    <source>
        <dbReference type="ARBA" id="ARBA00023004"/>
    </source>
</evidence>
<evidence type="ECO:0000313" key="6">
    <source>
        <dbReference type="EMBL" id="OGI63081.1"/>
    </source>
</evidence>
<dbReference type="EMBL" id="MFSP01000162">
    <property type="protein sequence ID" value="OGI63081.1"/>
    <property type="molecule type" value="Genomic_DNA"/>
</dbReference>
<sequence>PATSAAAALVARPTSLVSYRSGGALAIIGPEALALAAARRLPAALHRTVVIQEPNNAGARSGSESSAASGITVVRDKVIQVSGHLGQYAVIVSAPPPLGGVNLQQKLGGQRTQFDLVLDLCEPPFIADELPPFGYYAPRGNPEKLEAALAELPDMVGEFEKPRFFAYNADICAHGASGLTGCTRCIDACPAGAIISMVEEVAVDPYKCQGAGVCATACPTGAMTYVYPTVADHLAKLAALLKTYRAAGGSAPIILYHDAETGRARMQQLAASIPEHVIPLEVAELGSVGMDVWLAVIAYGAANVFLLPTDATPQRVGAEVQAQIDYTRAILAGMGYRPDAIGLIAGEDKALPRTLAAANGSTVSAPATFAALTDKRTNLRLAIDHLYEHAPAPQAETALPTGAPFGQIFVNRDACTLCMSCVGVCPAGALADGGDLPQLQFIEGNCVQCGLCETACPENAIGLSARYLYDPAARRGARLMHQEAPFHCISCGKPFATQKMMTRMTEKLQGHWMFQSSDALKRVQMCGDCRVRDMFKAEHKRGQLT</sequence>
<dbReference type="PROSITE" id="PS51379">
    <property type="entry name" value="4FE4S_FER_2"/>
    <property type="match status" value="3"/>
</dbReference>
<dbReference type="PANTHER" id="PTHR43687:SF4">
    <property type="entry name" value="BLR5484 PROTEIN"/>
    <property type="match status" value="1"/>
</dbReference>
<feature type="domain" description="4Fe-4S ferredoxin-type" evidence="5">
    <location>
        <begin position="199"/>
        <end position="228"/>
    </location>
</feature>
<feature type="non-terminal residue" evidence="6">
    <location>
        <position position="1"/>
    </location>
</feature>
<reference evidence="6 7" key="1">
    <citation type="journal article" date="2016" name="Nat. Commun.">
        <title>Thousands of microbial genomes shed light on interconnected biogeochemical processes in an aquifer system.</title>
        <authorList>
            <person name="Anantharaman K."/>
            <person name="Brown C.T."/>
            <person name="Hug L.A."/>
            <person name="Sharon I."/>
            <person name="Castelle C.J."/>
            <person name="Probst A.J."/>
            <person name="Thomas B.C."/>
            <person name="Singh A."/>
            <person name="Wilkins M.J."/>
            <person name="Karaoz U."/>
            <person name="Brodie E.L."/>
            <person name="Williams K.H."/>
            <person name="Hubbard S.S."/>
            <person name="Banfield J.F."/>
        </authorList>
    </citation>
    <scope>NUCLEOTIDE SEQUENCE [LARGE SCALE GENOMIC DNA]</scope>
</reference>
<dbReference type="AlphaFoldDB" id="A0A1F6V015"/>
<protein>
    <recommendedName>
        <fullName evidence="5">4Fe-4S ferredoxin-type domain-containing protein</fullName>
    </recommendedName>
</protein>
<dbReference type="PROSITE" id="PS00198">
    <property type="entry name" value="4FE4S_FER_1"/>
    <property type="match status" value="1"/>
</dbReference>
<keyword evidence="3" id="KW-0408">Iron</keyword>
<dbReference type="Pfam" id="PF12838">
    <property type="entry name" value="Fer4_7"/>
    <property type="match status" value="1"/>
</dbReference>
<dbReference type="InterPro" id="IPR017900">
    <property type="entry name" value="4Fe4S_Fe_S_CS"/>
</dbReference>
<name>A0A1F6V015_9PROT</name>
<evidence type="ECO:0000256" key="4">
    <source>
        <dbReference type="ARBA" id="ARBA00023014"/>
    </source>
</evidence>
<dbReference type="InterPro" id="IPR050572">
    <property type="entry name" value="Fe-S_Ferredoxin"/>
</dbReference>
<feature type="domain" description="4Fe-4S ferredoxin-type" evidence="5">
    <location>
        <begin position="437"/>
        <end position="466"/>
    </location>
</feature>
<evidence type="ECO:0000256" key="2">
    <source>
        <dbReference type="ARBA" id="ARBA00022723"/>
    </source>
</evidence>
<evidence type="ECO:0000256" key="1">
    <source>
        <dbReference type="ARBA" id="ARBA00022485"/>
    </source>
</evidence>
<dbReference type="Pfam" id="PF13187">
    <property type="entry name" value="Fer4_9"/>
    <property type="match status" value="1"/>
</dbReference>
<keyword evidence="4" id="KW-0411">Iron-sulfur</keyword>
<accession>A0A1F6V015</accession>
<keyword evidence="2" id="KW-0479">Metal-binding</keyword>
<feature type="domain" description="4Fe-4S ferredoxin-type" evidence="5">
    <location>
        <begin position="406"/>
        <end position="435"/>
    </location>
</feature>
<organism evidence="6 7">
    <name type="scientific">Candidatus Muproteobacteria bacterium RBG_16_60_9</name>
    <dbReference type="NCBI Taxonomy" id="1817755"/>
    <lineage>
        <taxon>Bacteria</taxon>
        <taxon>Pseudomonadati</taxon>
        <taxon>Pseudomonadota</taxon>
        <taxon>Candidatus Muproteobacteria</taxon>
    </lineage>
</organism>
<dbReference type="GO" id="GO:0051539">
    <property type="term" value="F:4 iron, 4 sulfur cluster binding"/>
    <property type="evidence" value="ECO:0007669"/>
    <property type="project" value="UniProtKB-KW"/>
</dbReference>
<dbReference type="GO" id="GO:0046872">
    <property type="term" value="F:metal ion binding"/>
    <property type="evidence" value="ECO:0007669"/>
    <property type="project" value="UniProtKB-KW"/>
</dbReference>
<dbReference type="Proteomes" id="UP000179076">
    <property type="component" value="Unassembled WGS sequence"/>
</dbReference>
<evidence type="ECO:0000313" key="7">
    <source>
        <dbReference type="Proteomes" id="UP000179076"/>
    </source>
</evidence>
<dbReference type="PANTHER" id="PTHR43687">
    <property type="entry name" value="ADENYLYLSULFATE REDUCTASE, BETA SUBUNIT"/>
    <property type="match status" value="1"/>
</dbReference>
<evidence type="ECO:0000259" key="5">
    <source>
        <dbReference type="PROSITE" id="PS51379"/>
    </source>
</evidence>
<dbReference type="SUPFAM" id="SSF54862">
    <property type="entry name" value="4Fe-4S ferredoxins"/>
    <property type="match status" value="1"/>
</dbReference>
<proteinExistence type="predicted"/>
<dbReference type="Gene3D" id="3.30.70.20">
    <property type="match status" value="2"/>
</dbReference>
<gene>
    <name evidence="6" type="ORF">A2W18_11230</name>
</gene>
<comment type="caution">
    <text evidence="6">The sequence shown here is derived from an EMBL/GenBank/DDBJ whole genome shotgun (WGS) entry which is preliminary data.</text>
</comment>
<dbReference type="InterPro" id="IPR017896">
    <property type="entry name" value="4Fe4S_Fe-S-bd"/>
</dbReference>
<keyword evidence="1" id="KW-0004">4Fe-4S</keyword>